<evidence type="ECO:0000313" key="2">
    <source>
        <dbReference type="Proteomes" id="UP001497680"/>
    </source>
</evidence>
<gene>
    <name evidence="1" type="ORF">F4821DRAFT_271847</name>
</gene>
<keyword evidence="2" id="KW-1185">Reference proteome</keyword>
<protein>
    <submittedName>
        <fullName evidence="1">Uncharacterized protein</fullName>
    </submittedName>
</protein>
<comment type="caution">
    <text evidence="1">The sequence shown here is derived from an EMBL/GenBank/DDBJ whole genome shotgun (WGS) entry which is preliminary data.</text>
</comment>
<evidence type="ECO:0000313" key="1">
    <source>
        <dbReference type="EMBL" id="KAI6083293.1"/>
    </source>
</evidence>
<sequence length="408" mass="46251">MAEELRNQNIACNNIINDFVDEESKAHTDLRILFHTIHRKTLRSLVLGQLPHDLHDRYSSNWNNVYDKEGPGTYLIGISIEDRQGAFLNWKEIKKVTGHLEEYRAGCEAWTQGQLGESYGQSQITSAQKSAIQKACLIDNEMELDDDKKWEPGSRLVAPKCMGGKGGVSNINHLIEMLGRRVNESFDEDTYQISSPVYTGCGRRMPKRLLGHDPDYSNLKSSSHVLRLLQSCIRYMGLKPLIHSIPIIEVWEQRLIGLSEVLVTVLAQSLITIDGLNVIKPGTVPGAGDTNVDFYKEAKKAVWVMRPWFRENLQESLSYLQGRDILQGCFETMKAQYKSVGELRKSIDDTKVEQGKIEELKTNFSEAEEDVDKRLQDAREHLGQLNSFLDKSSGMFPDLSEDEEGDSE</sequence>
<accession>A0ACC0CS26</accession>
<reference evidence="1 2" key="1">
    <citation type="journal article" date="2022" name="New Phytol.">
        <title>Ecological generalism drives hyperdiversity of secondary metabolite gene clusters in xylarialean endophytes.</title>
        <authorList>
            <person name="Franco M.E.E."/>
            <person name="Wisecaver J.H."/>
            <person name="Arnold A.E."/>
            <person name="Ju Y.M."/>
            <person name="Slot J.C."/>
            <person name="Ahrendt S."/>
            <person name="Moore L.P."/>
            <person name="Eastman K.E."/>
            <person name="Scott K."/>
            <person name="Konkel Z."/>
            <person name="Mondo S.J."/>
            <person name="Kuo A."/>
            <person name="Hayes R.D."/>
            <person name="Haridas S."/>
            <person name="Andreopoulos B."/>
            <person name="Riley R."/>
            <person name="LaButti K."/>
            <person name="Pangilinan J."/>
            <person name="Lipzen A."/>
            <person name="Amirebrahimi M."/>
            <person name="Yan J."/>
            <person name="Adam C."/>
            <person name="Keymanesh K."/>
            <person name="Ng V."/>
            <person name="Louie K."/>
            <person name="Northen T."/>
            <person name="Drula E."/>
            <person name="Henrissat B."/>
            <person name="Hsieh H.M."/>
            <person name="Youens-Clark K."/>
            <person name="Lutzoni F."/>
            <person name="Miadlikowska J."/>
            <person name="Eastwood D.C."/>
            <person name="Hamelin R.C."/>
            <person name="Grigoriev I.V."/>
            <person name="U'Ren J.M."/>
        </authorList>
    </citation>
    <scope>NUCLEOTIDE SEQUENCE [LARGE SCALE GENOMIC DNA]</scope>
    <source>
        <strain evidence="1 2">ER1909</strain>
    </source>
</reference>
<dbReference type="EMBL" id="MU394354">
    <property type="protein sequence ID" value="KAI6083293.1"/>
    <property type="molecule type" value="Genomic_DNA"/>
</dbReference>
<proteinExistence type="predicted"/>
<organism evidence="1 2">
    <name type="scientific">Hypoxylon rubiginosum</name>
    <dbReference type="NCBI Taxonomy" id="110542"/>
    <lineage>
        <taxon>Eukaryota</taxon>
        <taxon>Fungi</taxon>
        <taxon>Dikarya</taxon>
        <taxon>Ascomycota</taxon>
        <taxon>Pezizomycotina</taxon>
        <taxon>Sordariomycetes</taxon>
        <taxon>Xylariomycetidae</taxon>
        <taxon>Xylariales</taxon>
        <taxon>Hypoxylaceae</taxon>
        <taxon>Hypoxylon</taxon>
    </lineage>
</organism>
<dbReference type="Proteomes" id="UP001497680">
    <property type="component" value="Unassembled WGS sequence"/>
</dbReference>
<name>A0ACC0CS26_9PEZI</name>